<reference evidence="4 5" key="1">
    <citation type="submission" date="2024-10" db="EMBL/GenBank/DDBJ databases">
        <authorList>
            <person name="Kim D."/>
        </authorList>
    </citation>
    <scope>NUCLEOTIDE SEQUENCE [LARGE SCALE GENOMIC DNA]</scope>
    <source>
        <strain evidence="4">Taebaek</strain>
    </source>
</reference>
<sequence length="973" mass="110101">MTFYASHQHFTRPITFYASQQQFTRPITFYASQQQFTRPITFYASQQQFTRPITFYASQQHFMGDQKQIFKVVLTGGPCAGKTTGQARLSSFFESIGWKVYTVPETASILLSPGRIRFPDLSRDQAAQFQIDLLKTLLQIENVFFHQAALSEAEKIMIILDRGAMDGSAYIDMESWSNVLSACGVDIHEMRERYHQICHLVTAADGAQSFYQLANNQARTEAMEEAIEIDKKIREAWIGHQCLSIVDNSNCCSFDEKISKLIAVVCERLGIPISDRLAPNSKKRKWLVSKIVDNDAFLQIKQEKFWLQHDYLNTAGSSQVRLRSRSQNGKYTYTLTTRTFEDADGKKLPQPVETRKQLDRREYQSYLKLRDRSRQSIHKERVCFVFGNVYFNLDIYIAPLPPALMYNERQLMILETYTTRPIGDPEPRLPDLLEIEREITMEAAYSMFNLARNNPGNVAGHPLAKNARPLPQSAEGRVTHGKATDGRRLALSMFSTVSPSSLPPAIVRNEPIFLNNAQPKIALSPNSTATSIANNEIRQDLLEFVLGGVASTLSPFDRSLLSAAGSVQPLETPMLIHHHQQQHNTNCQSYHQQLLLLQQQQMNAAAVSCRTSSPFVPSLQNEMPCAISSLSNPIHAIASPSSHCSSTAYLCSNSADGPPPVSSVPFSSSAALSPPLLPPLLLHSPLLIEALNTAHQQQQLLQSPLIQQMLMMNSSKTLEMAAQSAQTKNSQFHQWEWSLSESYKQQLVDHSPLECPSPASSSLSLSNQSLAVPPPPIRLGSPPTPRKRRNFASNEDDALKNNESAVKMEFDEGTKAITKNSNRERERREPSEDQLENMEQQKESSLKWTLIEERRRNEAQVQNEANERHKPRKLPHLLARHQHRCAHPGCGKAYSKSSHLKAHLRTHSGEKPFRCDWKDCGWCFARSDELTRHYRRHTGYRPFQCAHCSSEMRFARSDHLKSHVKNRHPGMSI</sequence>
<proteinExistence type="predicted"/>
<keyword evidence="5" id="KW-1185">Reference proteome</keyword>
<dbReference type="Gene3D" id="2.40.320.10">
    <property type="entry name" value="Hypothetical Protein Pfu-838710-001"/>
    <property type="match status" value="1"/>
</dbReference>
<dbReference type="Gene3D" id="3.30.160.60">
    <property type="entry name" value="Classic Zinc Finger"/>
    <property type="match status" value="3"/>
</dbReference>
<dbReference type="Pfam" id="PF00096">
    <property type="entry name" value="zf-C2H2"/>
    <property type="match status" value="2"/>
</dbReference>
<dbReference type="InterPro" id="IPR036236">
    <property type="entry name" value="Znf_C2H2_sf"/>
</dbReference>
<dbReference type="Proteomes" id="UP001620645">
    <property type="component" value="Unassembled WGS sequence"/>
</dbReference>
<evidence type="ECO:0000259" key="3">
    <source>
        <dbReference type="PROSITE" id="PS50157"/>
    </source>
</evidence>
<protein>
    <recommendedName>
        <fullName evidence="3">C2H2-type domain-containing protein</fullName>
    </recommendedName>
</protein>
<dbReference type="InterPro" id="IPR053227">
    <property type="entry name" value="TRPL-trafficking_regulator"/>
</dbReference>
<dbReference type="SUPFAM" id="SSF57667">
    <property type="entry name" value="beta-beta-alpha zinc fingers"/>
    <property type="match status" value="1"/>
</dbReference>
<dbReference type="InterPro" id="IPR013087">
    <property type="entry name" value="Znf_C2H2_type"/>
</dbReference>
<dbReference type="EMBL" id="JBICCN010000143">
    <property type="protein sequence ID" value="KAL3090376.1"/>
    <property type="molecule type" value="Genomic_DNA"/>
</dbReference>
<dbReference type="PANTHER" id="PTHR34932">
    <property type="entry name" value="TRPL TRANSLOCATION DEFECT PROTEIN 14"/>
    <property type="match status" value="1"/>
</dbReference>
<organism evidence="4 5">
    <name type="scientific">Heterodera schachtii</name>
    <name type="common">Sugarbeet cyst nematode worm</name>
    <name type="synonym">Tylenchus schachtii</name>
    <dbReference type="NCBI Taxonomy" id="97005"/>
    <lineage>
        <taxon>Eukaryota</taxon>
        <taxon>Metazoa</taxon>
        <taxon>Ecdysozoa</taxon>
        <taxon>Nematoda</taxon>
        <taxon>Chromadorea</taxon>
        <taxon>Rhabditida</taxon>
        <taxon>Tylenchina</taxon>
        <taxon>Tylenchomorpha</taxon>
        <taxon>Tylenchoidea</taxon>
        <taxon>Heteroderidae</taxon>
        <taxon>Heteroderinae</taxon>
        <taxon>Heterodera</taxon>
    </lineage>
</organism>
<dbReference type="SUPFAM" id="SSF52540">
    <property type="entry name" value="P-loop containing nucleoside triphosphate hydrolases"/>
    <property type="match status" value="1"/>
</dbReference>
<feature type="compositionally biased region" description="Low complexity" evidence="2">
    <location>
        <begin position="753"/>
        <end position="770"/>
    </location>
</feature>
<keyword evidence="1" id="KW-0479">Metal-binding</keyword>
<dbReference type="GO" id="GO:0008270">
    <property type="term" value="F:zinc ion binding"/>
    <property type="evidence" value="ECO:0007669"/>
    <property type="project" value="UniProtKB-KW"/>
</dbReference>
<keyword evidence="1" id="KW-0862">Zinc</keyword>
<dbReference type="PANTHER" id="PTHR34932:SF1">
    <property type="entry name" value="TRPL TRANSLOCATION DEFECT PROTEIN 14"/>
    <property type="match status" value="1"/>
</dbReference>
<feature type="compositionally biased region" description="Basic and acidic residues" evidence="2">
    <location>
        <begin position="821"/>
        <end position="831"/>
    </location>
</feature>
<dbReference type="FunFam" id="3.30.160.60:FF:000007">
    <property type="entry name" value="Basic krueppel-like factor 3"/>
    <property type="match status" value="1"/>
</dbReference>
<dbReference type="Gene3D" id="3.40.50.300">
    <property type="entry name" value="P-loop containing nucleotide triphosphate hydrolases"/>
    <property type="match status" value="1"/>
</dbReference>
<feature type="region of interest" description="Disordered" evidence="2">
    <location>
        <begin position="750"/>
        <end position="844"/>
    </location>
</feature>
<comment type="caution">
    <text evidence="4">The sequence shown here is derived from an EMBL/GenBank/DDBJ whole genome shotgun (WGS) entry which is preliminary data.</text>
</comment>
<dbReference type="PROSITE" id="PS50157">
    <property type="entry name" value="ZINC_FINGER_C2H2_2"/>
    <property type="match status" value="2"/>
</dbReference>
<gene>
    <name evidence="4" type="ORF">niasHS_006828</name>
</gene>
<dbReference type="PROSITE" id="PS00028">
    <property type="entry name" value="ZINC_FINGER_C2H2_1"/>
    <property type="match status" value="2"/>
</dbReference>
<feature type="domain" description="C2H2-type" evidence="3">
    <location>
        <begin position="913"/>
        <end position="942"/>
    </location>
</feature>
<dbReference type="AlphaFoldDB" id="A0ABD2JID6"/>
<evidence type="ECO:0000256" key="1">
    <source>
        <dbReference type="PROSITE-ProRule" id="PRU00042"/>
    </source>
</evidence>
<accession>A0ABD2JID6</accession>
<dbReference type="SMART" id="SM00355">
    <property type="entry name" value="ZnF_C2H2"/>
    <property type="match status" value="3"/>
</dbReference>
<dbReference type="Pfam" id="PF13521">
    <property type="entry name" value="AAA_28"/>
    <property type="match status" value="1"/>
</dbReference>
<name>A0ABD2JID6_HETSC</name>
<dbReference type="InterPro" id="IPR027417">
    <property type="entry name" value="P-loop_NTPase"/>
</dbReference>
<evidence type="ECO:0000313" key="5">
    <source>
        <dbReference type="Proteomes" id="UP001620645"/>
    </source>
</evidence>
<evidence type="ECO:0000313" key="4">
    <source>
        <dbReference type="EMBL" id="KAL3090376.1"/>
    </source>
</evidence>
<dbReference type="InterPro" id="IPR038727">
    <property type="entry name" value="NadR/Ttd14_AAA_dom"/>
</dbReference>
<keyword evidence="1" id="KW-0863">Zinc-finger</keyword>
<feature type="domain" description="C2H2-type" evidence="3">
    <location>
        <begin position="883"/>
        <end position="912"/>
    </location>
</feature>
<evidence type="ECO:0000256" key="2">
    <source>
        <dbReference type="SAM" id="MobiDB-lite"/>
    </source>
</evidence>